<dbReference type="AlphaFoldDB" id="T0KBJ5"/>
<dbReference type="RefSeq" id="WP_021319157.1">
    <property type="nucleotide sequence ID" value="NZ_AUWY01000115.1"/>
</dbReference>
<dbReference type="OrthoDB" id="7595533at2"/>
<gene>
    <name evidence="1" type="ORF">M529_17615</name>
</gene>
<keyword evidence="2" id="KW-1185">Reference proteome</keyword>
<comment type="caution">
    <text evidence="1">The sequence shown here is derived from an EMBL/GenBank/DDBJ whole genome shotgun (WGS) entry which is preliminary data.</text>
</comment>
<protein>
    <recommendedName>
        <fullName evidence="3">CO dehydrogenase flavoprotein C-terminal domain-containing protein</fullName>
    </recommendedName>
</protein>
<accession>T0KBJ5</accession>
<evidence type="ECO:0008006" key="3">
    <source>
        <dbReference type="Google" id="ProtNLM"/>
    </source>
</evidence>
<evidence type="ECO:0000313" key="2">
    <source>
        <dbReference type="Proteomes" id="UP000015523"/>
    </source>
</evidence>
<proteinExistence type="predicted"/>
<organism evidence="1 2">
    <name type="scientific">Sphingobium ummariense RL-3</name>
    <dbReference type="NCBI Taxonomy" id="1346791"/>
    <lineage>
        <taxon>Bacteria</taxon>
        <taxon>Pseudomonadati</taxon>
        <taxon>Pseudomonadota</taxon>
        <taxon>Alphaproteobacteria</taxon>
        <taxon>Sphingomonadales</taxon>
        <taxon>Sphingomonadaceae</taxon>
        <taxon>Sphingobium</taxon>
    </lineage>
</organism>
<dbReference type="Proteomes" id="UP000015523">
    <property type="component" value="Unassembled WGS sequence"/>
</dbReference>
<sequence>MHITERDGTFTAQHVTGPTHNMLRLTVGRGSPQEFAVTVLPAVGECRHHEGLTAEEVIPAIRSGLADANAALKADYVIKAAEIVENDSRQRGIYEYLTRKIIEKAAETPLA</sequence>
<dbReference type="EMBL" id="AUWY01000115">
    <property type="protein sequence ID" value="EQB30848.1"/>
    <property type="molecule type" value="Genomic_DNA"/>
</dbReference>
<reference evidence="1 2" key="1">
    <citation type="journal article" date="2013" name="Genome Announc.">
        <title>Draft Genome Sequence of Sphingobium ummariense Strain RL-3, a Hexachlorocyclohexane-Degrading Bacterium.</title>
        <authorList>
            <person name="Kohli P."/>
            <person name="Dua A."/>
            <person name="Sangwan N."/>
            <person name="Oldach P."/>
            <person name="Khurana J.P."/>
            <person name="Lal R."/>
        </authorList>
    </citation>
    <scope>NUCLEOTIDE SEQUENCE [LARGE SCALE GENOMIC DNA]</scope>
    <source>
        <strain evidence="1 2">RL-3</strain>
    </source>
</reference>
<evidence type="ECO:0000313" key="1">
    <source>
        <dbReference type="EMBL" id="EQB30848.1"/>
    </source>
</evidence>
<name>T0KBJ5_9SPHN</name>
<dbReference type="PATRIC" id="fig|1346791.3.peg.3394"/>